<evidence type="ECO:0000313" key="2">
    <source>
        <dbReference type="EMBL" id="GAO07024.1"/>
    </source>
</evidence>
<gene>
    <name evidence="2" type="ORF">TPA0598_02_02620</name>
</gene>
<evidence type="ECO:0000256" key="1">
    <source>
        <dbReference type="SAM" id="MobiDB-lite"/>
    </source>
</evidence>
<reference evidence="2 3" key="2">
    <citation type="journal article" date="2015" name="Stand. Genomic Sci.">
        <title>Draft genome sequence of marine-derived Streptomyces sp. TP-A0598, a producer of anti-MRSA antibiotic lydicamycins.</title>
        <authorList>
            <person name="Komaki H."/>
            <person name="Ichikawa N."/>
            <person name="Hosoyama A."/>
            <person name="Fujita N."/>
            <person name="Igarashi Y."/>
        </authorList>
    </citation>
    <scope>NUCLEOTIDE SEQUENCE [LARGE SCALE GENOMIC DNA]</scope>
    <source>
        <strain evidence="2 3">NBRC 110027</strain>
    </source>
</reference>
<comment type="caution">
    <text evidence="2">The sequence shown here is derived from an EMBL/GenBank/DDBJ whole genome shotgun (WGS) entry which is preliminary data.</text>
</comment>
<evidence type="ECO:0000313" key="3">
    <source>
        <dbReference type="Proteomes" id="UP000048965"/>
    </source>
</evidence>
<proteinExistence type="predicted"/>
<dbReference type="EMBL" id="BBNO01000002">
    <property type="protein sequence ID" value="GAO07024.1"/>
    <property type="molecule type" value="Genomic_DNA"/>
</dbReference>
<accession>A0A0P4R3E8</accession>
<sequence length="57" mass="6397">MSCTTCDTLRAVLAVAERHGDRSKAVDCRVLLRRHPEHDDVPVEGKAEREAERKGEP</sequence>
<organism evidence="2 3">
    <name type="scientific">Streptomyces lydicamycinicus</name>
    <dbReference type="NCBI Taxonomy" id="1546107"/>
    <lineage>
        <taxon>Bacteria</taxon>
        <taxon>Bacillati</taxon>
        <taxon>Actinomycetota</taxon>
        <taxon>Actinomycetes</taxon>
        <taxon>Kitasatosporales</taxon>
        <taxon>Streptomycetaceae</taxon>
        <taxon>Streptomyces</taxon>
    </lineage>
</organism>
<dbReference type="RefSeq" id="WP_181018557.1">
    <property type="nucleotide sequence ID" value="NZ_BBNO01000002.1"/>
</dbReference>
<name>A0A0P4R3E8_9ACTN</name>
<dbReference type="Proteomes" id="UP000048965">
    <property type="component" value="Unassembled WGS sequence"/>
</dbReference>
<reference evidence="3" key="1">
    <citation type="submission" date="2014-09" db="EMBL/GenBank/DDBJ databases">
        <title>Whole genome shotgun sequence of Streptomyces sp. NBRC 110027.</title>
        <authorList>
            <person name="Komaki H."/>
            <person name="Ichikawa N."/>
            <person name="Katano-Makiyama Y."/>
            <person name="Hosoyama A."/>
            <person name="Hashimoto M."/>
            <person name="Uohara A."/>
            <person name="Kitahashi Y."/>
            <person name="Ohji S."/>
            <person name="Kimura A."/>
            <person name="Yamazoe A."/>
            <person name="Igarashi Y."/>
            <person name="Fujita N."/>
        </authorList>
    </citation>
    <scope>NUCLEOTIDE SEQUENCE [LARGE SCALE GENOMIC DNA]</scope>
    <source>
        <strain evidence="3">NBRC 110027</strain>
    </source>
</reference>
<dbReference type="AlphaFoldDB" id="A0A0P4R3E8"/>
<feature type="region of interest" description="Disordered" evidence="1">
    <location>
        <begin position="35"/>
        <end position="57"/>
    </location>
</feature>
<protein>
    <submittedName>
        <fullName evidence="2">Uncharacterized protein</fullName>
    </submittedName>
</protein>
<keyword evidence="3" id="KW-1185">Reference proteome</keyword>